<dbReference type="Gene3D" id="2.160.20.10">
    <property type="entry name" value="Single-stranded right-handed beta-helix, Pectin lyase-like"/>
    <property type="match status" value="1"/>
</dbReference>
<evidence type="ECO:0000313" key="8">
    <source>
        <dbReference type="Proteomes" id="UP000265520"/>
    </source>
</evidence>
<keyword evidence="5" id="KW-0063">Aspartyl esterase</keyword>
<organism evidence="7 8">
    <name type="scientific">Trifolium medium</name>
    <dbReference type="NCBI Taxonomy" id="97028"/>
    <lineage>
        <taxon>Eukaryota</taxon>
        <taxon>Viridiplantae</taxon>
        <taxon>Streptophyta</taxon>
        <taxon>Embryophyta</taxon>
        <taxon>Tracheophyta</taxon>
        <taxon>Spermatophyta</taxon>
        <taxon>Magnoliopsida</taxon>
        <taxon>eudicotyledons</taxon>
        <taxon>Gunneridae</taxon>
        <taxon>Pentapetalae</taxon>
        <taxon>rosids</taxon>
        <taxon>fabids</taxon>
        <taxon>Fabales</taxon>
        <taxon>Fabaceae</taxon>
        <taxon>Papilionoideae</taxon>
        <taxon>50 kb inversion clade</taxon>
        <taxon>NPAAA clade</taxon>
        <taxon>Hologalegina</taxon>
        <taxon>IRL clade</taxon>
        <taxon>Trifolieae</taxon>
        <taxon>Trifolium</taxon>
    </lineage>
</organism>
<dbReference type="InterPro" id="IPR011050">
    <property type="entry name" value="Pectin_lyase_fold/virulence"/>
</dbReference>
<dbReference type="SUPFAM" id="SSF51126">
    <property type="entry name" value="Pectin lyase-like"/>
    <property type="match status" value="1"/>
</dbReference>
<accession>A0A392SDD3</accession>
<keyword evidence="8" id="KW-1185">Reference proteome</keyword>
<name>A0A392SDD3_9FABA</name>
<keyword evidence="3" id="KW-0134">Cell wall</keyword>
<dbReference type="EMBL" id="LXQA010354201">
    <property type="protein sequence ID" value="MCI46214.1"/>
    <property type="molecule type" value="Genomic_DNA"/>
</dbReference>
<dbReference type="GO" id="GO:0045490">
    <property type="term" value="P:pectin catabolic process"/>
    <property type="evidence" value="ECO:0007669"/>
    <property type="project" value="UniProtKB-UniPathway"/>
</dbReference>
<reference evidence="7 8" key="1">
    <citation type="journal article" date="2018" name="Front. Plant Sci.">
        <title>Red Clover (Trifolium pratense) and Zigzag Clover (T. medium) - A Picture of Genomic Similarities and Differences.</title>
        <authorList>
            <person name="Dluhosova J."/>
            <person name="Istvanek J."/>
            <person name="Nedelnik J."/>
            <person name="Repkova J."/>
        </authorList>
    </citation>
    <scope>NUCLEOTIDE SEQUENCE [LARGE SCALE GENOMIC DNA]</scope>
    <source>
        <strain evidence="8">cv. 10/8</strain>
        <tissue evidence="7">Leaf</tissue>
    </source>
</reference>
<evidence type="ECO:0000256" key="4">
    <source>
        <dbReference type="ARBA" id="ARBA00022801"/>
    </source>
</evidence>
<keyword evidence="3" id="KW-0964">Secreted</keyword>
<dbReference type="Proteomes" id="UP000265520">
    <property type="component" value="Unassembled WGS sequence"/>
</dbReference>
<comment type="subcellular location">
    <subcellularLocation>
        <location evidence="1">Secreted</location>
        <location evidence="1">Cell wall</location>
    </subcellularLocation>
</comment>
<dbReference type="GO" id="GO:0030599">
    <property type="term" value="F:pectinesterase activity"/>
    <property type="evidence" value="ECO:0007669"/>
    <property type="project" value="InterPro"/>
</dbReference>
<evidence type="ECO:0000313" key="7">
    <source>
        <dbReference type="EMBL" id="MCI46214.1"/>
    </source>
</evidence>
<evidence type="ECO:0000256" key="1">
    <source>
        <dbReference type="ARBA" id="ARBA00004191"/>
    </source>
</evidence>
<dbReference type="AlphaFoldDB" id="A0A392SDD3"/>
<comment type="caution">
    <text evidence="7">The sequence shown here is derived from an EMBL/GenBank/DDBJ whole genome shotgun (WGS) entry which is preliminary data.</text>
</comment>
<dbReference type="UniPathway" id="UPA00545">
    <property type="reaction ID" value="UER00823"/>
</dbReference>
<evidence type="ECO:0000256" key="2">
    <source>
        <dbReference type="ARBA" id="ARBA00005184"/>
    </source>
</evidence>
<proteinExistence type="predicted"/>
<dbReference type="PANTHER" id="PTHR31707">
    <property type="entry name" value="PECTINESTERASE"/>
    <property type="match status" value="1"/>
</dbReference>
<dbReference type="InterPro" id="IPR000070">
    <property type="entry name" value="Pectinesterase_cat"/>
</dbReference>
<dbReference type="InterPro" id="IPR012334">
    <property type="entry name" value="Pectin_lyas_fold"/>
</dbReference>
<evidence type="ECO:0000256" key="5">
    <source>
        <dbReference type="ARBA" id="ARBA00023085"/>
    </source>
</evidence>
<feature type="domain" description="Pectinesterase catalytic" evidence="6">
    <location>
        <begin position="3"/>
        <end position="85"/>
    </location>
</feature>
<evidence type="ECO:0000259" key="6">
    <source>
        <dbReference type="Pfam" id="PF01095"/>
    </source>
</evidence>
<dbReference type="Pfam" id="PF01095">
    <property type="entry name" value="Pectinesterase"/>
    <property type="match status" value="1"/>
</dbReference>
<protein>
    <submittedName>
        <fullName evidence="7">Putative pectinesterase/pectinesterase inhibitor 21-like</fullName>
    </submittedName>
</protein>
<dbReference type="GO" id="GO:0042545">
    <property type="term" value="P:cell wall modification"/>
    <property type="evidence" value="ECO:0007669"/>
    <property type="project" value="InterPro"/>
</dbReference>
<evidence type="ECO:0000256" key="3">
    <source>
        <dbReference type="ARBA" id="ARBA00022512"/>
    </source>
</evidence>
<keyword evidence="4" id="KW-0378">Hydrolase</keyword>
<feature type="non-terminal residue" evidence="7">
    <location>
        <position position="1"/>
    </location>
</feature>
<comment type="pathway">
    <text evidence="2">Glycan metabolism; pectin degradation; 2-dehydro-3-deoxy-D-gluconate from pectin: step 1/5.</text>
</comment>
<sequence>KPNMVVAKDGTGQFKTIKEALKQCPKGNEGRYVIYVKAGVYDEQMITVPKECRYLLMYGDGPLKTVITGNKSKAKDNIEILENASF</sequence>
<feature type="non-terminal residue" evidence="7">
    <location>
        <position position="86"/>
    </location>
</feature>